<dbReference type="VEuPathDB" id="FungiDB:PHYBLDRAFT_142927"/>
<dbReference type="InParanoid" id="A0A167NHZ5"/>
<dbReference type="EMBL" id="KV440976">
    <property type="protein sequence ID" value="OAD75944.1"/>
    <property type="molecule type" value="Genomic_DNA"/>
</dbReference>
<protein>
    <submittedName>
        <fullName evidence="1">Uncharacterized protein</fullName>
    </submittedName>
</protein>
<reference evidence="2" key="1">
    <citation type="submission" date="2015-06" db="EMBL/GenBank/DDBJ databases">
        <title>Expansion of signal transduction pathways in fungi by whole-genome duplication.</title>
        <authorList>
            <consortium name="DOE Joint Genome Institute"/>
            <person name="Corrochano L.M."/>
            <person name="Kuo A."/>
            <person name="Marcet-Houben M."/>
            <person name="Polaino S."/>
            <person name="Salamov A."/>
            <person name="Villalobos J.M."/>
            <person name="Alvarez M.I."/>
            <person name="Avalos J."/>
            <person name="Benito E.P."/>
            <person name="Benoit I."/>
            <person name="Burger G."/>
            <person name="Camino L.P."/>
            <person name="Canovas D."/>
            <person name="Cerda-Olmedo E."/>
            <person name="Cheng J.-F."/>
            <person name="Dominguez A."/>
            <person name="Elias M."/>
            <person name="Eslava A.P."/>
            <person name="Glaser F."/>
            <person name="Grimwood J."/>
            <person name="Gutierrez G."/>
            <person name="Heitman J."/>
            <person name="Henrissat B."/>
            <person name="Iturriaga E.A."/>
            <person name="Lang B.F."/>
            <person name="Lavin J.L."/>
            <person name="Lee S."/>
            <person name="Li W."/>
            <person name="Lindquist E."/>
            <person name="Lopez-Garcia S."/>
            <person name="Luque E.M."/>
            <person name="Marcos A.T."/>
            <person name="Martin J."/>
            <person name="McCluskey K."/>
            <person name="Medina H.R."/>
            <person name="Miralles-Duran A."/>
            <person name="Miyazaki A."/>
            <person name="Munoz-Torres E."/>
            <person name="Oguiza J.A."/>
            <person name="Ohm R."/>
            <person name="Olmedo M."/>
            <person name="Orejas M."/>
            <person name="Ortiz-Castellanos L."/>
            <person name="Pisabarro A.G."/>
            <person name="Rodriguez-Romero J."/>
            <person name="Ruiz-Herrera J."/>
            <person name="Ruiz-Vazquez R."/>
            <person name="Sanz C."/>
            <person name="Schackwitz W."/>
            <person name="Schmutz J."/>
            <person name="Shahriari M."/>
            <person name="Shelest E."/>
            <person name="Silva-Franco F."/>
            <person name="Soanes D."/>
            <person name="Syed K."/>
            <person name="Tagua V.G."/>
            <person name="Talbot N.J."/>
            <person name="Thon M."/>
            <person name="De vries R.P."/>
            <person name="Wiebenga A."/>
            <person name="Yadav J.S."/>
            <person name="Braun E.L."/>
            <person name="Baker S."/>
            <person name="Garre V."/>
            <person name="Horwitz B."/>
            <person name="Torres-Martinez S."/>
            <person name="Idnurm A."/>
            <person name="Herrera-Estrella A."/>
            <person name="Gabaldon T."/>
            <person name="Grigoriev I.V."/>
        </authorList>
    </citation>
    <scope>NUCLEOTIDE SEQUENCE [LARGE SCALE GENOMIC DNA]</scope>
    <source>
        <strain evidence="2">NRRL 1555(-)</strain>
    </source>
</reference>
<dbReference type="RefSeq" id="XP_018293984.1">
    <property type="nucleotide sequence ID" value="XM_018430897.1"/>
</dbReference>
<keyword evidence="2" id="KW-1185">Reference proteome</keyword>
<dbReference type="GeneID" id="28991803"/>
<dbReference type="Proteomes" id="UP000077315">
    <property type="component" value="Unassembled WGS sequence"/>
</dbReference>
<name>A0A167NHZ5_PHYB8</name>
<evidence type="ECO:0000313" key="1">
    <source>
        <dbReference type="EMBL" id="OAD75944.1"/>
    </source>
</evidence>
<accession>A0A167NHZ5</accession>
<evidence type="ECO:0000313" key="2">
    <source>
        <dbReference type="Proteomes" id="UP000077315"/>
    </source>
</evidence>
<gene>
    <name evidence="1" type="ORF">PHYBLDRAFT_142927</name>
</gene>
<proteinExistence type="predicted"/>
<sequence>MYLSSDITSHEDMEMMSPLQSLIGCIAHCTPKVSSSSKNIGGFSHNSGKSVYSPRLPQDLMGIEELGIEAYHIQTLKHKFNNTALIKESVILLVDYIHANCSTNRIYQLDQHLFIA</sequence>
<dbReference type="AlphaFoldDB" id="A0A167NHZ5"/>
<organism evidence="1 2">
    <name type="scientific">Phycomyces blakesleeanus (strain ATCC 8743b / DSM 1359 / FGSC 10004 / NBRC 33097 / NRRL 1555)</name>
    <dbReference type="NCBI Taxonomy" id="763407"/>
    <lineage>
        <taxon>Eukaryota</taxon>
        <taxon>Fungi</taxon>
        <taxon>Fungi incertae sedis</taxon>
        <taxon>Mucoromycota</taxon>
        <taxon>Mucoromycotina</taxon>
        <taxon>Mucoromycetes</taxon>
        <taxon>Mucorales</taxon>
        <taxon>Phycomycetaceae</taxon>
        <taxon>Phycomyces</taxon>
    </lineage>
</organism>